<keyword evidence="4" id="KW-1185">Reference proteome</keyword>
<comment type="caution">
    <text evidence="3">The sequence shown here is derived from an EMBL/GenBank/DDBJ whole genome shotgun (WGS) entry which is preliminary data.</text>
</comment>
<feature type="transmembrane region" description="Helical" evidence="1">
    <location>
        <begin position="167"/>
        <end position="186"/>
    </location>
</feature>
<gene>
    <name evidence="3" type="ORF">J2Z81_002275</name>
</gene>
<protein>
    <submittedName>
        <fullName evidence="3">Membrane protein</fullName>
    </submittedName>
</protein>
<accession>A0ABS4SBM9</accession>
<feature type="transmembrane region" description="Helical" evidence="1">
    <location>
        <begin position="206"/>
        <end position="236"/>
    </location>
</feature>
<sequence length="478" mass="54291">MSSQRLHPITIVFTAIKTIKDAIIPIIAMFFASFQRIASTYIYLGVAIFLILLITFSILSWYRFSYRVENEELRIEYGIFIRNKRYISKNRIQSIDLTAGVVHRLFRLVQVQIETAGGGTDAEASLKAVKRVDGERLREALKITEIQVPVQAGESINPSRHVMLKNLFIAGSTSGSVGVILALFAFSFAKIEQFIPDRIFESTIEWLIGLSILFLFGLSLVILLFLWLLGIAGTIIKYGNFTIKKNNDELFITRGLLEKKQITIPLKRIQAVGIEENLIRQPLGYVSIFAEIAGGSMEKGEDFSTILFPIMKASEVDEFLQQFLPAYRAESNKVAPLPKRAAKFYLLRVSSLFIFGVIGMAYFLPSFVWVAVVLLALSLLLGFLRYRDGGYRLEGKCLTIRYRGISRRTVSMYQKRIQSLEKKQHKIQKIQKLATMKLSIIGTGGSGRHYALEHMDNEQANRLAGWYSFRNEKPKDKK</sequence>
<dbReference type="InterPro" id="IPR005182">
    <property type="entry name" value="YdbS-like_PH"/>
</dbReference>
<reference evidence="3 4" key="1">
    <citation type="submission" date="2021-03" db="EMBL/GenBank/DDBJ databases">
        <title>Genomic Encyclopedia of Type Strains, Phase IV (KMG-IV): sequencing the most valuable type-strain genomes for metagenomic binning, comparative biology and taxonomic classification.</title>
        <authorList>
            <person name="Goeker M."/>
        </authorList>
    </citation>
    <scope>NUCLEOTIDE SEQUENCE [LARGE SCALE GENOMIC DNA]</scope>
    <source>
        <strain evidence="3 4">DSM 25790</strain>
    </source>
</reference>
<name>A0ABS4SBM9_9BACI</name>
<dbReference type="Proteomes" id="UP001519294">
    <property type="component" value="Unassembled WGS sequence"/>
</dbReference>
<evidence type="ECO:0000256" key="1">
    <source>
        <dbReference type="SAM" id="Phobius"/>
    </source>
</evidence>
<evidence type="ECO:0000313" key="3">
    <source>
        <dbReference type="EMBL" id="MBP2258304.1"/>
    </source>
</evidence>
<dbReference type="EMBL" id="JAGIKX010000023">
    <property type="protein sequence ID" value="MBP2258304.1"/>
    <property type="molecule type" value="Genomic_DNA"/>
</dbReference>
<organism evidence="3 4">
    <name type="scientific">Virgibacillus alimentarius</name>
    <dbReference type="NCBI Taxonomy" id="698769"/>
    <lineage>
        <taxon>Bacteria</taxon>
        <taxon>Bacillati</taxon>
        <taxon>Bacillota</taxon>
        <taxon>Bacilli</taxon>
        <taxon>Bacillales</taxon>
        <taxon>Bacillaceae</taxon>
        <taxon>Virgibacillus</taxon>
    </lineage>
</organism>
<feature type="domain" description="YdbS-like PH" evidence="2">
    <location>
        <begin position="61"/>
        <end position="140"/>
    </location>
</feature>
<keyword evidence="1" id="KW-0472">Membrane</keyword>
<dbReference type="Pfam" id="PF03703">
    <property type="entry name" value="bPH_2"/>
    <property type="match status" value="3"/>
</dbReference>
<feature type="transmembrane region" description="Helical" evidence="1">
    <location>
        <begin position="369"/>
        <end position="386"/>
    </location>
</feature>
<keyword evidence="1" id="KW-0812">Transmembrane</keyword>
<evidence type="ECO:0000259" key="2">
    <source>
        <dbReference type="Pfam" id="PF03703"/>
    </source>
</evidence>
<dbReference type="PANTHER" id="PTHR34473">
    <property type="entry name" value="UPF0699 TRANSMEMBRANE PROTEIN YDBS"/>
    <property type="match status" value="1"/>
</dbReference>
<proteinExistence type="predicted"/>
<dbReference type="PANTHER" id="PTHR34473:SF2">
    <property type="entry name" value="UPF0699 TRANSMEMBRANE PROTEIN YDBT"/>
    <property type="match status" value="1"/>
</dbReference>
<feature type="domain" description="YdbS-like PH" evidence="2">
    <location>
        <begin position="386"/>
        <end position="467"/>
    </location>
</feature>
<dbReference type="InterPro" id="IPR014529">
    <property type="entry name" value="UCP026631"/>
</dbReference>
<feature type="transmembrane region" description="Helical" evidence="1">
    <location>
        <begin position="12"/>
        <end position="34"/>
    </location>
</feature>
<feature type="transmembrane region" description="Helical" evidence="1">
    <location>
        <begin position="345"/>
        <end position="363"/>
    </location>
</feature>
<dbReference type="RefSeq" id="WP_226374302.1">
    <property type="nucleotide sequence ID" value="NZ_JAGIKX010000023.1"/>
</dbReference>
<keyword evidence="1" id="KW-1133">Transmembrane helix</keyword>
<evidence type="ECO:0000313" key="4">
    <source>
        <dbReference type="Proteomes" id="UP001519294"/>
    </source>
</evidence>
<dbReference type="PIRSF" id="PIRSF026631">
    <property type="entry name" value="UCP026631"/>
    <property type="match status" value="1"/>
</dbReference>
<feature type="domain" description="YdbS-like PH" evidence="2">
    <location>
        <begin position="240"/>
        <end position="321"/>
    </location>
</feature>
<feature type="transmembrane region" description="Helical" evidence="1">
    <location>
        <begin position="40"/>
        <end position="64"/>
    </location>
</feature>